<gene>
    <name evidence="2" type="ORF">OC846_001203</name>
</gene>
<name>A0AAN6GUD5_9BASI</name>
<evidence type="ECO:0000256" key="1">
    <source>
        <dbReference type="SAM" id="MobiDB-lite"/>
    </source>
</evidence>
<keyword evidence="3" id="KW-1185">Reference proteome</keyword>
<feature type="region of interest" description="Disordered" evidence="1">
    <location>
        <begin position="510"/>
        <end position="534"/>
    </location>
</feature>
<accession>A0AAN6GUD5</accession>
<feature type="compositionally biased region" description="Acidic residues" evidence="1">
    <location>
        <begin position="165"/>
        <end position="202"/>
    </location>
</feature>
<dbReference type="Proteomes" id="UP001176517">
    <property type="component" value="Unassembled WGS sequence"/>
</dbReference>
<evidence type="ECO:0000313" key="2">
    <source>
        <dbReference type="EMBL" id="KAK0556380.1"/>
    </source>
</evidence>
<feature type="compositionally biased region" description="Acidic residues" evidence="1">
    <location>
        <begin position="115"/>
        <end position="129"/>
    </location>
</feature>
<dbReference type="PANTHER" id="PTHR13138:SF3">
    <property type="entry name" value="CD2 ANTIGEN CYTOPLASMIC TAIL-BINDING PROTEIN 2"/>
    <property type="match status" value="1"/>
</dbReference>
<feature type="compositionally biased region" description="Acidic residues" evidence="1">
    <location>
        <begin position="84"/>
        <end position="108"/>
    </location>
</feature>
<feature type="compositionally biased region" description="Acidic residues" evidence="1">
    <location>
        <begin position="55"/>
        <end position="65"/>
    </location>
</feature>
<proteinExistence type="predicted"/>
<feature type="compositionally biased region" description="Acidic residues" evidence="1">
    <location>
        <begin position="215"/>
        <end position="226"/>
    </location>
</feature>
<feature type="compositionally biased region" description="Basic and acidic residues" evidence="1">
    <location>
        <begin position="401"/>
        <end position="411"/>
    </location>
</feature>
<dbReference type="InterPro" id="IPR039905">
    <property type="entry name" value="CD2BP2/Lin1"/>
</dbReference>
<dbReference type="EMBL" id="JAPDMZ010000016">
    <property type="protein sequence ID" value="KAK0556380.1"/>
    <property type="molecule type" value="Genomic_DNA"/>
</dbReference>
<dbReference type="AlphaFoldDB" id="A0AAN6GUD5"/>
<protein>
    <recommendedName>
        <fullName evidence="4">GYF domain-containing protein</fullName>
    </recommendedName>
</protein>
<dbReference type="PANTHER" id="PTHR13138">
    <property type="entry name" value="PROTEIN LIN1"/>
    <property type="match status" value="1"/>
</dbReference>
<feature type="region of interest" description="Disordered" evidence="1">
    <location>
        <begin position="600"/>
        <end position="623"/>
    </location>
</feature>
<reference evidence="2" key="1">
    <citation type="journal article" date="2023" name="PhytoFront">
        <title>Draft Genome Resources of Seven Strains of Tilletia horrida, Causal Agent of Kernel Smut of Rice.</title>
        <authorList>
            <person name="Khanal S."/>
            <person name="Antony Babu S."/>
            <person name="Zhou X.G."/>
        </authorList>
    </citation>
    <scope>NUCLEOTIDE SEQUENCE</scope>
    <source>
        <strain evidence="2">TX6</strain>
    </source>
</reference>
<evidence type="ECO:0008006" key="4">
    <source>
        <dbReference type="Google" id="ProtNLM"/>
    </source>
</evidence>
<feature type="region of interest" description="Disordered" evidence="1">
    <location>
        <begin position="1"/>
        <end position="255"/>
    </location>
</feature>
<dbReference type="GO" id="GO:0005682">
    <property type="term" value="C:U5 snRNP"/>
    <property type="evidence" value="ECO:0007669"/>
    <property type="project" value="InterPro"/>
</dbReference>
<feature type="compositionally biased region" description="Low complexity" evidence="1">
    <location>
        <begin position="523"/>
        <end position="534"/>
    </location>
</feature>
<feature type="compositionally biased region" description="Basic and acidic residues" evidence="1">
    <location>
        <begin position="296"/>
        <end position="312"/>
    </location>
</feature>
<comment type="caution">
    <text evidence="2">The sequence shown here is derived from an EMBL/GenBank/DDBJ whole genome shotgun (WGS) entry which is preliminary data.</text>
</comment>
<feature type="region of interest" description="Disordered" evidence="1">
    <location>
        <begin position="385"/>
        <end position="458"/>
    </location>
</feature>
<feature type="region of interest" description="Disordered" evidence="1">
    <location>
        <begin position="267"/>
        <end position="337"/>
    </location>
</feature>
<evidence type="ECO:0000313" key="3">
    <source>
        <dbReference type="Proteomes" id="UP001176517"/>
    </source>
</evidence>
<sequence length="623" mass="67529">MSIAITTHILRPRQAPMISQKRKQAGANAAQASQKRARHAAGLSSATSQAQDGPGDIDGDLDLDEQDRKRTQQGRKGRVVTEGYDSDESAEIAGDSDDNEDDADEDADDGKAAKDEDDDDIFALGDEDEEGRKAKSKKKPKEERFLKPSQIEGQEFEGKTKVGDEDAEDFLSDEEDEDRDFDLELEDDDEEGADEPDDDEDNYQARAERTPPPDGAEDGEDNPDEETQNRRRARAAERKAKSKRGMGHKLDEFNMRAEFQTGRFDEDGTYVANSADPHAQHDSWLEGNYSRKKIRAAREAQRKREQELEAKEKAKRSVGSSRDLEVEGDAGGIGGTGAVTEAECTIAMVKFMHRGESVLETLQRLGKAAKVEAKAKSTSLMASAVNEKHGPGAGSHGKYAGKGDAKKRALALDEEADPGAGSSTTASKSDSMDVDPIPASGEQPTAAEIQQRERKAKAAMSQKSHAVVALEQFTALSSEIMSTYGQIHIYDETYESILRVLKRKRVVPNDFDPASSSDPPRETAPVPSIAPTPVAAAPPDPRHFIYRWAPAYLAATQGANASPDIETYGPFPASSLREWAVSGYFGAPGQCERILLKPVSTGSDANGSGAGAGRWQTWSEAGL</sequence>
<organism evidence="2 3">
    <name type="scientific">Tilletia horrida</name>
    <dbReference type="NCBI Taxonomy" id="155126"/>
    <lineage>
        <taxon>Eukaryota</taxon>
        <taxon>Fungi</taxon>
        <taxon>Dikarya</taxon>
        <taxon>Basidiomycota</taxon>
        <taxon>Ustilaginomycotina</taxon>
        <taxon>Exobasidiomycetes</taxon>
        <taxon>Tilletiales</taxon>
        <taxon>Tilletiaceae</taxon>
        <taxon>Tilletia</taxon>
    </lineage>
</organism>